<dbReference type="InterPro" id="IPR023213">
    <property type="entry name" value="CAT-like_dom_sf"/>
</dbReference>
<accession>A0A559MIU8</accession>
<dbReference type="GO" id="GO:0016407">
    <property type="term" value="F:acetyltransferase activity"/>
    <property type="evidence" value="ECO:0007669"/>
    <property type="project" value="TreeGrafter"/>
</dbReference>
<evidence type="ECO:0000313" key="13">
    <source>
        <dbReference type="EMBL" id="TVY92875.1"/>
    </source>
</evidence>
<dbReference type="CDD" id="cd06849">
    <property type="entry name" value="lipoyl_domain"/>
    <property type="match status" value="1"/>
</dbReference>
<dbReference type="InterPro" id="IPR003016">
    <property type="entry name" value="2-oxoA_DH_lipoyl-BS"/>
</dbReference>
<dbReference type="InterPro" id="IPR000089">
    <property type="entry name" value="Biotin_lipoyl"/>
</dbReference>
<sequence length="492" mass="53563">MKKLNLRVLGQSVGRPFSPLSPRRFTVYKFSRLREFHQSAANQAVKPYLLADIGEGITQCQVVEWFVKPGDRVEQFDRICEVQSDKASVEITSRWDGTIKHLHYEAEEMAVPLLDIETDEIEGEQTIQSIENEAVAENTLADEMQERAGPEPQISETPEVVASKTEPPPQSLKPSKAQDTSSILLLPSVRHMIKDLDLNVAEIVGTGKNGRISKEDVLRYKSAKSVSLDSSPSTVTALPSVTIPTVATAEDRSIPLTPTQSMMFKTMTHSLTIPHFLYTHSVDLTSIESLRKRLNLSSANGNGPKLTPLPFILKALSHAFTQMPHLNAHLDTDTNPEKPQLLLKGQHNFGIAVDTAQGLLVPVIKNVQAHSINSLAAEILKLGTLANEKKLGVEDFKGGTCTVSNIGSIGGGVVSPIIVAPQVCIVAIGRAQTVPRLQTNADTGNEVLVWRKEVVLSWSADHRIIDGAAVARCAEIVTSLVEDWGALGVVLK</sequence>
<dbReference type="Pfam" id="PF02817">
    <property type="entry name" value="E3_binding"/>
    <property type="match status" value="1"/>
</dbReference>
<dbReference type="SUPFAM" id="SSF51230">
    <property type="entry name" value="Single hybrid motif"/>
    <property type="match status" value="1"/>
</dbReference>
<evidence type="ECO:0000256" key="7">
    <source>
        <dbReference type="ARBA" id="ARBA00023128"/>
    </source>
</evidence>
<keyword evidence="8 9" id="KW-0012">Acyltransferase</keyword>
<dbReference type="Gene3D" id="3.30.559.10">
    <property type="entry name" value="Chloramphenicol acetyltransferase-like domain"/>
    <property type="match status" value="1"/>
</dbReference>
<reference evidence="13 14" key="1">
    <citation type="submission" date="2018-05" db="EMBL/GenBank/DDBJ databases">
        <title>Genome sequencing and assembly of the regulated plant pathogen Lachnellula willkommii and related sister species for the development of diagnostic species identification markers.</title>
        <authorList>
            <person name="Giroux E."/>
            <person name="Bilodeau G."/>
        </authorList>
    </citation>
    <scope>NUCLEOTIDE SEQUENCE [LARGE SCALE GENOMIC DNA]</scope>
    <source>
        <strain evidence="13 14">CBS 172.35</strain>
    </source>
</reference>
<keyword evidence="7" id="KW-0496">Mitochondrion</keyword>
<organism evidence="13 14">
    <name type="scientific">Lachnellula willkommii</name>
    <dbReference type="NCBI Taxonomy" id="215461"/>
    <lineage>
        <taxon>Eukaryota</taxon>
        <taxon>Fungi</taxon>
        <taxon>Dikarya</taxon>
        <taxon>Ascomycota</taxon>
        <taxon>Pezizomycotina</taxon>
        <taxon>Leotiomycetes</taxon>
        <taxon>Helotiales</taxon>
        <taxon>Lachnaceae</taxon>
        <taxon>Lachnellula</taxon>
    </lineage>
</organism>
<evidence type="ECO:0000256" key="2">
    <source>
        <dbReference type="ARBA" id="ARBA00004305"/>
    </source>
</evidence>
<dbReference type="PANTHER" id="PTHR43178">
    <property type="entry name" value="DIHYDROLIPOAMIDE ACETYLTRANSFERASE COMPONENT OF PYRUVATE DEHYDROGENASE COMPLEX"/>
    <property type="match status" value="1"/>
</dbReference>
<keyword evidence="4 9" id="KW-0808">Transferase</keyword>
<dbReference type="InterPro" id="IPR050743">
    <property type="entry name" value="2-oxoacid_DH_E2_comp"/>
</dbReference>
<evidence type="ECO:0000256" key="1">
    <source>
        <dbReference type="ARBA" id="ARBA00001938"/>
    </source>
</evidence>
<evidence type="ECO:0000259" key="12">
    <source>
        <dbReference type="PROSITE" id="PS51826"/>
    </source>
</evidence>
<evidence type="ECO:0000256" key="10">
    <source>
        <dbReference type="SAM" id="MobiDB-lite"/>
    </source>
</evidence>
<evidence type="ECO:0000256" key="4">
    <source>
        <dbReference type="ARBA" id="ARBA00022679"/>
    </source>
</evidence>
<dbReference type="InterPro" id="IPR004167">
    <property type="entry name" value="PSBD"/>
</dbReference>
<dbReference type="AlphaFoldDB" id="A0A559MIU8"/>
<dbReference type="SUPFAM" id="SSF52777">
    <property type="entry name" value="CoA-dependent acyltransferases"/>
    <property type="match status" value="1"/>
</dbReference>
<dbReference type="GO" id="GO:0045333">
    <property type="term" value="P:cellular respiration"/>
    <property type="evidence" value="ECO:0007669"/>
    <property type="project" value="UniProtKB-ARBA"/>
</dbReference>
<protein>
    <recommendedName>
        <fullName evidence="9">Dihydrolipoamide acetyltransferase component of pyruvate dehydrogenase complex</fullName>
        <ecNumber evidence="9">2.3.1.-</ecNumber>
    </recommendedName>
</protein>
<dbReference type="PROSITE" id="PS50968">
    <property type="entry name" value="BIOTINYL_LIPOYL"/>
    <property type="match status" value="1"/>
</dbReference>
<evidence type="ECO:0000259" key="11">
    <source>
        <dbReference type="PROSITE" id="PS50968"/>
    </source>
</evidence>
<evidence type="ECO:0000256" key="6">
    <source>
        <dbReference type="ARBA" id="ARBA00022946"/>
    </source>
</evidence>
<evidence type="ECO:0000256" key="5">
    <source>
        <dbReference type="ARBA" id="ARBA00022823"/>
    </source>
</evidence>
<evidence type="ECO:0000256" key="3">
    <source>
        <dbReference type="ARBA" id="ARBA00007317"/>
    </source>
</evidence>
<comment type="similarity">
    <text evidence="3 9">Belongs to the 2-oxoacid dehydrogenase family.</text>
</comment>
<evidence type="ECO:0000313" key="14">
    <source>
        <dbReference type="Proteomes" id="UP000315522"/>
    </source>
</evidence>
<dbReference type="InterPro" id="IPR011053">
    <property type="entry name" value="Single_hybrid_motif"/>
</dbReference>
<feature type="domain" description="Peripheral subunit-binding (PSBD)" evidence="12">
    <location>
        <begin position="184"/>
        <end position="221"/>
    </location>
</feature>
<dbReference type="FunFam" id="2.40.50.100:FF:000013">
    <property type="entry name" value="Dihydrolipoamide acetyltransferase component of pyruvate dehydrogenase complex"/>
    <property type="match status" value="1"/>
</dbReference>
<dbReference type="Pfam" id="PF00198">
    <property type="entry name" value="2-oxoacid_dh"/>
    <property type="match status" value="1"/>
</dbReference>
<dbReference type="EMBL" id="QGML01000229">
    <property type="protein sequence ID" value="TVY92875.1"/>
    <property type="molecule type" value="Genomic_DNA"/>
</dbReference>
<feature type="region of interest" description="Disordered" evidence="10">
    <location>
        <begin position="144"/>
        <end position="179"/>
    </location>
</feature>
<dbReference type="GO" id="GO:0005759">
    <property type="term" value="C:mitochondrial matrix"/>
    <property type="evidence" value="ECO:0007669"/>
    <property type="project" value="UniProtKB-SubCell"/>
</dbReference>
<feature type="domain" description="Lipoyl-binding" evidence="11">
    <location>
        <begin position="41"/>
        <end position="131"/>
    </location>
</feature>
<gene>
    <name evidence="13" type="primary">Dbt_0</name>
    <name evidence="13" type="ORF">LAWI1_G000336</name>
</gene>
<dbReference type="Proteomes" id="UP000315522">
    <property type="component" value="Unassembled WGS sequence"/>
</dbReference>
<keyword evidence="5 9" id="KW-0450">Lipoyl</keyword>
<dbReference type="GO" id="GO:0031405">
    <property type="term" value="F:lipoic acid binding"/>
    <property type="evidence" value="ECO:0007669"/>
    <property type="project" value="TreeGrafter"/>
</dbReference>
<dbReference type="EC" id="2.3.1.-" evidence="9"/>
<dbReference type="Pfam" id="PF00364">
    <property type="entry name" value="Biotin_lipoyl"/>
    <property type="match status" value="1"/>
</dbReference>
<dbReference type="PROSITE" id="PS51826">
    <property type="entry name" value="PSBD"/>
    <property type="match status" value="1"/>
</dbReference>
<dbReference type="InterPro" id="IPR001078">
    <property type="entry name" value="2-oxoacid_DH_actylTfrase"/>
</dbReference>
<dbReference type="SUPFAM" id="SSF47005">
    <property type="entry name" value="Peripheral subunit-binding domain of 2-oxo acid dehydrogenase complex"/>
    <property type="match status" value="1"/>
</dbReference>
<comment type="subcellular location">
    <subcellularLocation>
        <location evidence="2">Mitochondrion matrix</location>
    </subcellularLocation>
</comment>
<comment type="cofactor">
    <cofactor evidence="1 9">
        <name>(R)-lipoate</name>
        <dbReference type="ChEBI" id="CHEBI:83088"/>
    </cofactor>
</comment>
<dbReference type="Gene3D" id="4.10.320.10">
    <property type="entry name" value="E3-binding domain"/>
    <property type="match status" value="1"/>
</dbReference>
<evidence type="ECO:0000256" key="9">
    <source>
        <dbReference type="RuleBase" id="RU003423"/>
    </source>
</evidence>
<dbReference type="Gene3D" id="2.40.50.100">
    <property type="match status" value="1"/>
</dbReference>
<proteinExistence type="inferred from homology"/>
<dbReference type="PROSITE" id="PS00189">
    <property type="entry name" value="LIPOYL"/>
    <property type="match status" value="1"/>
</dbReference>
<dbReference type="InterPro" id="IPR036625">
    <property type="entry name" value="E3-bd_dom_sf"/>
</dbReference>
<evidence type="ECO:0000256" key="8">
    <source>
        <dbReference type="ARBA" id="ARBA00023315"/>
    </source>
</evidence>
<dbReference type="PANTHER" id="PTHR43178:SF5">
    <property type="entry name" value="LIPOAMIDE ACYLTRANSFERASE COMPONENT OF BRANCHED-CHAIN ALPHA-KETO ACID DEHYDROGENASE COMPLEX, MITOCHONDRIAL"/>
    <property type="match status" value="1"/>
</dbReference>
<name>A0A559MIU8_9HELO</name>
<dbReference type="FunFam" id="3.30.559.10:FF:000007">
    <property type="entry name" value="Dihydrolipoamide acetyltransferase component of pyruvate dehydrogenase complex"/>
    <property type="match status" value="1"/>
</dbReference>
<comment type="caution">
    <text evidence="13">The sequence shown here is derived from an EMBL/GenBank/DDBJ whole genome shotgun (WGS) entry which is preliminary data.</text>
</comment>
<keyword evidence="6" id="KW-0809">Transit peptide</keyword>
<keyword evidence="14" id="KW-1185">Reference proteome</keyword>